<dbReference type="Proteomes" id="UP000046393">
    <property type="component" value="Unplaced"/>
</dbReference>
<sequence length="423" mass="47992">MVPISSECMGLNNASSAKGRRRVRKRKVNVRCYTSSKTFSRQKDFNDWLTKETEKIPWYLCSSYKGFKKCERQLMVLFYPNGSVEVMDSGNDSEHLHCPISKNLELGQLRTVIVLRSPDEFASWLAKQREKFAWHRRAGRRLLPNIDYYQCTNIDSNGKMCKRLIHVEYTNQNGVIVSELEGLPPHDSTSAHKNLFNQPCNSNRESKNNTALDALPSTSAVKDCSEVAPFTISSNLASTSEFVDVLGRKAIEGNKNEKNTAEKATKLPSIEDFVIIPDDECDLDDSNVNIKTERDTEHTSSLCKPSSNPSIALFSGKNNGSSSTQDSDCQINDNIRIKEDANLQVSTMDEKDSKYNLNNFAQELANKLSKAPLERMAEIRESLRREMDEVFARQIVREIISRSYSSDACKEVLDRIRGVLRQY</sequence>
<protein>
    <submittedName>
        <fullName evidence="2">Uncharacterized protein</fullName>
    </submittedName>
</protein>
<organism evidence="1 2">
    <name type="scientific">Syphacia muris</name>
    <dbReference type="NCBI Taxonomy" id="451379"/>
    <lineage>
        <taxon>Eukaryota</taxon>
        <taxon>Metazoa</taxon>
        <taxon>Ecdysozoa</taxon>
        <taxon>Nematoda</taxon>
        <taxon>Chromadorea</taxon>
        <taxon>Rhabditida</taxon>
        <taxon>Spirurina</taxon>
        <taxon>Oxyuridomorpha</taxon>
        <taxon>Oxyuroidea</taxon>
        <taxon>Oxyuridae</taxon>
        <taxon>Syphacia</taxon>
    </lineage>
</organism>
<dbReference type="AlphaFoldDB" id="A0A0N5AT30"/>
<keyword evidence="1" id="KW-1185">Reference proteome</keyword>
<accession>A0A0N5AT30</accession>
<proteinExistence type="predicted"/>
<evidence type="ECO:0000313" key="1">
    <source>
        <dbReference type="Proteomes" id="UP000046393"/>
    </source>
</evidence>
<reference evidence="2" key="1">
    <citation type="submission" date="2017-02" db="UniProtKB">
        <authorList>
            <consortium name="WormBaseParasite"/>
        </authorList>
    </citation>
    <scope>IDENTIFICATION</scope>
</reference>
<evidence type="ECO:0000313" key="2">
    <source>
        <dbReference type="WBParaSite" id="SMUV_0000796901-mRNA-1"/>
    </source>
</evidence>
<dbReference type="WBParaSite" id="SMUV_0000796901-mRNA-1">
    <property type="protein sequence ID" value="SMUV_0000796901-mRNA-1"/>
    <property type="gene ID" value="SMUV_0000796901"/>
</dbReference>
<name>A0A0N5AT30_9BILA</name>